<dbReference type="RefSeq" id="WP_206846507.1">
    <property type="nucleotide sequence ID" value="NZ_CP065956.1"/>
</dbReference>
<feature type="transmembrane region" description="Helical" evidence="1">
    <location>
        <begin position="191"/>
        <end position="218"/>
    </location>
</feature>
<dbReference type="Proteomes" id="UP000663088">
    <property type="component" value="Chromosome"/>
</dbReference>
<feature type="transmembrane region" description="Helical" evidence="1">
    <location>
        <begin position="230"/>
        <end position="250"/>
    </location>
</feature>
<keyword evidence="3" id="KW-1185">Reference proteome</keyword>
<keyword evidence="1" id="KW-0812">Transmembrane</keyword>
<keyword evidence="1" id="KW-0472">Membrane</keyword>
<feature type="transmembrane region" description="Helical" evidence="1">
    <location>
        <begin position="25"/>
        <end position="46"/>
    </location>
</feature>
<reference evidence="2 3" key="1">
    <citation type="submission" date="2020-12" db="EMBL/GenBank/DDBJ databases">
        <authorList>
            <person name="Awala S.I."/>
            <person name="Gwak J.-H."/>
            <person name="Kim S.-J."/>
            <person name="Rhee S.-K."/>
        </authorList>
    </citation>
    <scope>NUCLEOTIDE SEQUENCE [LARGE SCALE GENOMIC DNA]</scope>
    <source>
        <strain evidence="2 3">IT5</strain>
    </source>
</reference>
<organism evidence="2 3">
    <name type="scientific">Candidatus Methylacidiphilum infernorum</name>
    <dbReference type="NCBI Taxonomy" id="511746"/>
    <lineage>
        <taxon>Bacteria</taxon>
        <taxon>Pseudomonadati</taxon>
        <taxon>Verrucomicrobiota</taxon>
        <taxon>Methylacidiphilae</taxon>
        <taxon>Methylacidiphilales</taxon>
        <taxon>Methylacidiphilaceae</taxon>
        <taxon>Methylacidiphilum (ex Ratnadevi et al. 2023)</taxon>
    </lineage>
</organism>
<protein>
    <submittedName>
        <fullName evidence="2">Uncharacterized protein</fullName>
    </submittedName>
</protein>
<feature type="transmembrane region" description="Helical" evidence="1">
    <location>
        <begin position="150"/>
        <end position="171"/>
    </location>
</feature>
<evidence type="ECO:0000313" key="3">
    <source>
        <dbReference type="Proteomes" id="UP000663088"/>
    </source>
</evidence>
<evidence type="ECO:0000313" key="2">
    <source>
        <dbReference type="EMBL" id="QSR86636.1"/>
    </source>
</evidence>
<name>A0ABX7PVN0_9BACT</name>
<keyword evidence="1" id="KW-1133">Transmembrane helix</keyword>
<proteinExistence type="predicted"/>
<dbReference type="EMBL" id="CP065956">
    <property type="protein sequence ID" value="QSR86636.1"/>
    <property type="molecule type" value="Genomic_DNA"/>
</dbReference>
<accession>A0ABX7PVN0</accession>
<sequence>MDDNDKTFRNLDLVNNRYAQAQKALFSLFSQLSGVLIILGFLPRAIKAYEHGISFAPLNITEDLSFFALFWSPTIVGTTVFLITYLWYLHYLSRQLVRPEDWTQEEKEKIYKLRKIVMRITKIKNPRINKRMRKLLCLYHLFYNDQKRNLRGCVIVILILTIFVAFLVYYVNIPDLRYQIEKKYKINLIYFLNNFISYILKTLSYSMFFSSLLAGLYIPNQRFAVWMNSIIRIIPLIIIISNFFEMISAIDKYPQQYGGFKPESYIAKWKGEDKEKRITVVYKTDKFLFCKPEDAQKNPNWKCTILSTEGLERLVPDTQKQASNQEPH</sequence>
<evidence type="ECO:0000256" key="1">
    <source>
        <dbReference type="SAM" id="Phobius"/>
    </source>
</evidence>
<gene>
    <name evidence="2" type="ORF">EM20IM_09170</name>
</gene>
<feature type="transmembrane region" description="Helical" evidence="1">
    <location>
        <begin position="66"/>
        <end position="88"/>
    </location>
</feature>